<accession>L7THM7</accession>
<proteinExistence type="predicted"/>
<reference evidence="1 2" key="1">
    <citation type="journal article" date="2013" name="J. Virol.">
        <title>Insights into head-tailed viruses infecting extremely halophilic archaea.</title>
        <authorList>
            <person name="Pietila M.K."/>
            <person name="Laurinmaki P."/>
            <person name="Russell D.A."/>
            <person name="Ko C.C."/>
            <person name="Jacobs-Sera D."/>
            <person name="Butcher S.J."/>
            <person name="Bamford D.H."/>
            <person name="Hendrix R.W."/>
        </authorList>
    </citation>
    <scope>NUCLEOTIDE SEQUENCE [LARGE SCALE GENOMIC DNA]</scope>
</reference>
<dbReference type="EMBL" id="KC117376">
    <property type="protein sequence ID" value="AGC34346.1"/>
    <property type="molecule type" value="Genomic_DNA"/>
</dbReference>
<protein>
    <submittedName>
        <fullName evidence="1">Uncharacterized protein</fullName>
    </submittedName>
</protein>
<dbReference type="KEGG" id="vg:14477216"/>
<dbReference type="RefSeq" id="YP_007379157.1">
    <property type="nucleotide sequence ID" value="NC_020159.1"/>
</dbReference>
<sequence length="145" mass="16739">MVGGNYPPGTSRRDLIRGGIIEPHAHEHEWELGDIDNPVIEDGAAIFHERCRYVEGRWGEGWSCEETRTYRFEYDELDTPDGDRIDLPDITEWDDVSSYAEERVLHIEQAFHEGNERVDIHVDPDPDSGCVELEMDGYTLRYSAE</sequence>
<dbReference type="GeneID" id="14477216"/>
<gene>
    <name evidence="1" type="primary">79</name>
    <name evidence="1" type="ORF">HSTV2_79</name>
</gene>
<name>L7THM7_9CAUD</name>
<organism evidence="1 2">
    <name type="scientific">Halorubrum sodomense tailed virus 2</name>
    <dbReference type="NCBI Taxonomy" id="1262527"/>
    <lineage>
        <taxon>Viruses</taxon>
        <taxon>Duplodnaviria</taxon>
        <taxon>Heunggongvirae</taxon>
        <taxon>Uroviricota</taxon>
        <taxon>Caudoviricetes</taxon>
        <taxon>Thumleimavirales</taxon>
        <taxon>Hafunaviridae</taxon>
        <taxon>Mincapvirus</taxon>
        <taxon>Mincapvirus eilatense</taxon>
        <taxon>Mincapvirus HSTV2</taxon>
    </lineage>
</organism>
<dbReference type="Proteomes" id="UP000011138">
    <property type="component" value="Segment"/>
</dbReference>
<evidence type="ECO:0000313" key="2">
    <source>
        <dbReference type="Proteomes" id="UP000011138"/>
    </source>
</evidence>
<keyword evidence="2" id="KW-1185">Reference proteome</keyword>
<evidence type="ECO:0000313" key="1">
    <source>
        <dbReference type="EMBL" id="AGC34346.1"/>
    </source>
</evidence>
<dbReference type="OrthoDB" id="16052at10239"/>